<sequence length="422" mass="43015">MVEPAADDGGGVAGSAEPAVQPTAPAARPAAGAEGSSAASPAHPAEPAPAPPLAGAAAAHPTPTDPAIRLAAAIRIVLLGVTAIIQPGLSLAPLLRHHSAYRPPLAADLAYVALAGVTALCAIWILRRKPLPVAVAAGGTLVVLGASAVATAALPPDSFFREPHWSFGLVGWHLLVLLADRVPALVAALGVHVAASVTQFLLAGTPTRTELGDAAIVLFAVTAFQLAIIGLIRLLDRRAGEAAAADAERERLATRAALAAQAGRDLRTGFAEQLGATLPLLAGLADGTVDPRTAEARARCSIAAAQLRRLFAENDDVPDPLVHEVTACLDVAERRGVAVALAVSGDVVDVPANVRRDLTGPVLTALAAARTRARVSVLRTPELVRVAVVADGSAEVSGSAAVPVTSHSRDGQTWMEARWRPE</sequence>
<dbReference type="RefSeq" id="WP_257919581.1">
    <property type="nucleotide sequence ID" value="NZ_JAMXQV010000003.1"/>
</dbReference>
<evidence type="ECO:0000313" key="3">
    <source>
        <dbReference type="EMBL" id="MCR6482968.1"/>
    </source>
</evidence>
<reference evidence="3" key="1">
    <citation type="submission" date="2022-06" db="EMBL/GenBank/DDBJ databases">
        <title>Amycolatopsis iheyaensis sp. nov., a new species of the genus Amycolatopsis isolated from soil in Iheya island, Japan.</title>
        <authorList>
            <person name="Ngamcharungchit C."/>
            <person name="Kanto H."/>
            <person name="Take A."/>
            <person name="Intra B."/>
            <person name="Matsumoto A."/>
            <person name="Panbangred W."/>
            <person name="Inahashi Y."/>
        </authorList>
    </citation>
    <scope>NUCLEOTIDE SEQUENCE</scope>
    <source>
        <strain evidence="3">OK19-0408</strain>
    </source>
</reference>
<keyword evidence="2" id="KW-0812">Transmembrane</keyword>
<keyword evidence="4" id="KW-1185">Reference proteome</keyword>
<organism evidence="3 4">
    <name type="scientific">Amycolatopsis iheyensis</name>
    <dbReference type="NCBI Taxonomy" id="2945988"/>
    <lineage>
        <taxon>Bacteria</taxon>
        <taxon>Bacillati</taxon>
        <taxon>Actinomycetota</taxon>
        <taxon>Actinomycetes</taxon>
        <taxon>Pseudonocardiales</taxon>
        <taxon>Pseudonocardiaceae</taxon>
        <taxon>Amycolatopsis</taxon>
    </lineage>
</organism>
<accession>A0A9X2N8Q3</accession>
<dbReference type="EMBL" id="JAMXQV010000003">
    <property type="protein sequence ID" value="MCR6482968.1"/>
    <property type="molecule type" value="Genomic_DNA"/>
</dbReference>
<dbReference type="AlphaFoldDB" id="A0A9X2N8Q3"/>
<keyword evidence="2" id="KW-0472">Membrane</keyword>
<feature type="transmembrane region" description="Helical" evidence="2">
    <location>
        <begin position="70"/>
        <end position="89"/>
    </location>
</feature>
<evidence type="ECO:0000313" key="4">
    <source>
        <dbReference type="Proteomes" id="UP001144096"/>
    </source>
</evidence>
<keyword evidence="2" id="KW-1133">Transmembrane helix</keyword>
<protein>
    <submittedName>
        <fullName evidence="3">Uncharacterized protein</fullName>
    </submittedName>
</protein>
<feature type="transmembrane region" description="Helical" evidence="2">
    <location>
        <begin position="109"/>
        <end position="126"/>
    </location>
</feature>
<dbReference type="Proteomes" id="UP001144096">
    <property type="component" value="Unassembled WGS sequence"/>
</dbReference>
<evidence type="ECO:0000256" key="1">
    <source>
        <dbReference type="SAM" id="MobiDB-lite"/>
    </source>
</evidence>
<feature type="transmembrane region" description="Helical" evidence="2">
    <location>
        <begin position="214"/>
        <end position="235"/>
    </location>
</feature>
<feature type="transmembrane region" description="Helical" evidence="2">
    <location>
        <begin position="174"/>
        <end position="202"/>
    </location>
</feature>
<name>A0A9X2N8Q3_9PSEU</name>
<feature type="compositionally biased region" description="Low complexity" evidence="1">
    <location>
        <begin position="14"/>
        <end position="43"/>
    </location>
</feature>
<comment type="caution">
    <text evidence="3">The sequence shown here is derived from an EMBL/GenBank/DDBJ whole genome shotgun (WGS) entry which is preliminary data.</text>
</comment>
<feature type="region of interest" description="Disordered" evidence="1">
    <location>
        <begin position="1"/>
        <end position="60"/>
    </location>
</feature>
<evidence type="ECO:0000256" key="2">
    <source>
        <dbReference type="SAM" id="Phobius"/>
    </source>
</evidence>
<proteinExistence type="predicted"/>
<feature type="transmembrane region" description="Helical" evidence="2">
    <location>
        <begin position="133"/>
        <end position="154"/>
    </location>
</feature>
<gene>
    <name evidence="3" type="ORF">M8542_09060</name>
</gene>